<dbReference type="Proteomes" id="UP000252995">
    <property type="component" value="Unassembled WGS sequence"/>
</dbReference>
<dbReference type="PANTHER" id="PTHR30408:SF12">
    <property type="entry name" value="TYPE I RESTRICTION ENZYME MJAVIII SPECIFICITY SUBUNIT"/>
    <property type="match status" value="1"/>
</dbReference>
<evidence type="ECO:0000256" key="2">
    <source>
        <dbReference type="ARBA" id="ARBA00022747"/>
    </source>
</evidence>
<comment type="similarity">
    <text evidence="1">Belongs to the type-I restriction system S methylase family.</text>
</comment>
<organism evidence="5 6">
    <name type="scientific">Marinobacter pelagius</name>
    <dbReference type="NCBI Taxonomy" id="379482"/>
    <lineage>
        <taxon>Bacteria</taxon>
        <taxon>Pseudomonadati</taxon>
        <taxon>Pseudomonadota</taxon>
        <taxon>Gammaproteobacteria</taxon>
        <taxon>Pseudomonadales</taxon>
        <taxon>Marinobacteraceae</taxon>
        <taxon>Marinobacter</taxon>
    </lineage>
</organism>
<dbReference type="InterPro" id="IPR044946">
    <property type="entry name" value="Restrct_endonuc_typeI_TRD_sf"/>
</dbReference>
<dbReference type="GO" id="GO:0009307">
    <property type="term" value="P:DNA restriction-modification system"/>
    <property type="evidence" value="ECO:0007669"/>
    <property type="project" value="UniProtKB-KW"/>
</dbReference>
<reference evidence="5 6" key="1">
    <citation type="submission" date="2018-06" db="EMBL/GenBank/DDBJ databases">
        <title>Freshwater and sediment microbial communities from various areas in North America, analyzing microbe dynamics in response to fracking.</title>
        <authorList>
            <person name="Lamendella R."/>
        </authorList>
    </citation>
    <scope>NUCLEOTIDE SEQUENCE [LARGE SCALE GENOMIC DNA]</scope>
    <source>
        <strain evidence="5 6">114J</strain>
    </source>
</reference>
<feature type="domain" description="Type I restriction modification DNA specificity" evidence="4">
    <location>
        <begin position="3"/>
        <end position="175"/>
    </location>
</feature>
<dbReference type="AlphaFoldDB" id="A0A366G1C4"/>
<evidence type="ECO:0000313" key="6">
    <source>
        <dbReference type="Proteomes" id="UP000252995"/>
    </source>
</evidence>
<evidence type="ECO:0000256" key="3">
    <source>
        <dbReference type="ARBA" id="ARBA00023125"/>
    </source>
</evidence>
<gene>
    <name evidence="5" type="ORF">DET50_13810</name>
</gene>
<dbReference type="Gene3D" id="1.10.287.1120">
    <property type="entry name" value="Bipartite methylase S protein"/>
    <property type="match status" value="1"/>
</dbReference>
<dbReference type="PANTHER" id="PTHR30408">
    <property type="entry name" value="TYPE-1 RESTRICTION ENZYME ECOKI SPECIFICITY PROTEIN"/>
    <property type="match status" value="1"/>
</dbReference>
<evidence type="ECO:0000313" key="5">
    <source>
        <dbReference type="EMBL" id="RBP20156.1"/>
    </source>
</evidence>
<keyword evidence="3" id="KW-0238">DNA-binding</keyword>
<dbReference type="InterPro" id="IPR000055">
    <property type="entry name" value="Restrct_endonuc_typeI_TRD"/>
</dbReference>
<sequence length="405" mass="44808">MVPEGWEVKPLSEIAKEKISYGIVQAGPHVPDGVPYIKSSDVRGIIEPDDLQRTSNEIHYKYRRSAVHPGDIVFSLRGNIGASAIVPPELPEANLTQGTARISVSERHSNRFHFYQLASAPLLNRVNALSKGSTFKEISLEELRKVRVLCPPLPEQKKIAQILSTWDQAITATERLLENSQQRKKGLMQQLLTGKKRLPGFEGEWESVRLDQLFAFKKGKGLSKSAVVQNGSHKCVLYGELYTKYGEVIREVVSRCDDQDGLVSKKGDVLLPSSTTTSGIDLANATAVIEDGILLGGDIIVLRPKSQHDPIFFSHLLTHTKKHEIASRAQGITIIHLYGSDLKDLAVKIPVCKTEQKAISEVMTIADIGIEALSRRLACLKQEKKALMQQLLTGKRRVNVETEAA</sequence>
<dbReference type="RefSeq" id="WP_113864275.1">
    <property type="nucleotide sequence ID" value="NZ_QNRO01000038.1"/>
</dbReference>
<dbReference type="OrthoDB" id="9798929at2"/>
<comment type="caution">
    <text evidence="5">The sequence shown here is derived from an EMBL/GenBank/DDBJ whole genome shotgun (WGS) entry which is preliminary data.</text>
</comment>
<evidence type="ECO:0000259" key="4">
    <source>
        <dbReference type="Pfam" id="PF01420"/>
    </source>
</evidence>
<evidence type="ECO:0000256" key="1">
    <source>
        <dbReference type="ARBA" id="ARBA00010923"/>
    </source>
</evidence>
<dbReference type="CDD" id="cd17256">
    <property type="entry name" value="RMtype1_S_EcoJA65PI-TRD1-CR1_like"/>
    <property type="match status" value="1"/>
</dbReference>
<feature type="domain" description="Type I restriction modification DNA specificity" evidence="4">
    <location>
        <begin position="204"/>
        <end position="376"/>
    </location>
</feature>
<proteinExistence type="inferred from homology"/>
<dbReference type="EMBL" id="QNRO01000038">
    <property type="protein sequence ID" value="RBP20156.1"/>
    <property type="molecule type" value="Genomic_DNA"/>
</dbReference>
<accession>A0A366G1C4</accession>
<keyword evidence="2" id="KW-0680">Restriction system</keyword>
<dbReference type="Gene3D" id="3.90.220.20">
    <property type="entry name" value="DNA methylase specificity domains"/>
    <property type="match status" value="2"/>
</dbReference>
<dbReference type="GO" id="GO:0003677">
    <property type="term" value="F:DNA binding"/>
    <property type="evidence" value="ECO:0007669"/>
    <property type="project" value="UniProtKB-KW"/>
</dbReference>
<dbReference type="Pfam" id="PF01420">
    <property type="entry name" value="Methylase_S"/>
    <property type="match status" value="2"/>
</dbReference>
<name>A0A366G1C4_9GAMM</name>
<dbReference type="InterPro" id="IPR052021">
    <property type="entry name" value="Type-I_RS_S_subunit"/>
</dbReference>
<protein>
    <submittedName>
        <fullName evidence="5">Type I restriction enzyme S subunit</fullName>
    </submittedName>
</protein>
<dbReference type="SUPFAM" id="SSF116734">
    <property type="entry name" value="DNA methylase specificity domain"/>
    <property type="match status" value="2"/>
</dbReference>